<evidence type="ECO:0000256" key="3">
    <source>
        <dbReference type="ARBA" id="ARBA00022645"/>
    </source>
</evidence>
<dbReference type="KEGG" id="tad:TRIADDRAFT_32385"/>
<dbReference type="CDD" id="cd11308">
    <property type="entry name" value="Peptidase_M14NE-CP-C_like"/>
    <property type="match status" value="1"/>
</dbReference>
<dbReference type="OMA" id="YIFAGCP"/>
<dbReference type="PANTHER" id="PTHR11532">
    <property type="entry name" value="PROTEASE M14 CARBOXYPEPTIDASE"/>
    <property type="match status" value="1"/>
</dbReference>
<dbReference type="PROSITE" id="PS52035">
    <property type="entry name" value="PEPTIDASE_M14"/>
    <property type="match status" value="1"/>
</dbReference>
<accession>B3SAM1</accession>
<keyword evidence="7" id="KW-0325">Glycoprotein</keyword>
<dbReference type="InterPro" id="IPR057247">
    <property type="entry name" value="CARBOXYPEPT_ZN_2"/>
</dbReference>
<dbReference type="SMART" id="SM00631">
    <property type="entry name" value="Zn_pept"/>
    <property type="match status" value="1"/>
</dbReference>
<dbReference type="FunCoup" id="B3SAM1">
    <property type="interactions" value="309"/>
</dbReference>
<evidence type="ECO:0000256" key="9">
    <source>
        <dbReference type="SAM" id="SignalP"/>
    </source>
</evidence>
<dbReference type="FunFam" id="3.40.630.10:FF:000125">
    <property type="entry name" value="Carboxypeptidase D"/>
    <property type="match status" value="1"/>
</dbReference>
<keyword evidence="12" id="KW-1185">Reference proteome</keyword>
<dbReference type="GO" id="GO:0016485">
    <property type="term" value="P:protein processing"/>
    <property type="evidence" value="ECO:0000318"/>
    <property type="project" value="GO_Central"/>
</dbReference>
<name>B3SAM1_TRIAD</name>
<feature type="chain" id="PRO_5002797554" description="Peptidase M14 domain-containing protein" evidence="9">
    <location>
        <begin position="20"/>
        <end position="445"/>
    </location>
</feature>
<evidence type="ECO:0000256" key="2">
    <source>
        <dbReference type="ARBA" id="ARBA00005988"/>
    </source>
</evidence>
<dbReference type="InterPro" id="IPR000834">
    <property type="entry name" value="Peptidase_M14"/>
</dbReference>
<keyword evidence="9" id="KW-0732">Signal</keyword>
<evidence type="ECO:0000259" key="10">
    <source>
        <dbReference type="PROSITE" id="PS52035"/>
    </source>
</evidence>
<feature type="active site" description="Proton donor/acceptor" evidence="8">
    <location>
        <position position="288"/>
    </location>
</feature>
<organism evidence="11 12">
    <name type="scientific">Trichoplax adhaerens</name>
    <name type="common">Trichoplax reptans</name>
    <dbReference type="NCBI Taxonomy" id="10228"/>
    <lineage>
        <taxon>Eukaryota</taxon>
        <taxon>Metazoa</taxon>
        <taxon>Placozoa</taxon>
        <taxon>Uniplacotomia</taxon>
        <taxon>Trichoplacea</taxon>
        <taxon>Trichoplacidae</taxon>
        <taxon>Trichoplax</taxon>
    </lineage>
</organism>
<evidence type="ECO:0000313" key="11">
    <source>
        <dbReference type="EMBL" id="EDV20127.1"/>
    </source>
</evidence>
<dbReference type="InterPro" id="IPR008969">
    <property type="entry name" value="CarboxyPept-like_regulatory"/>
</dbReference>
<reference evidence="11 12" key="1">
    <citation type="journal article" date="2008" name="Nature">
        <title>The Trichoplax genome and the nature of placozoans.</title>
        <authorList>
            <person name="Srivastava M."/>
            <person name="Begovic E."/>
            <person name="Chapman J."/>
            <person name="Putnam N.H."/>
            <person name="Hellsten U."/>
            <person name="Kawashima T."/>
            <person name="Kuo A."/>
            <person name="Mitros T."/>
            <person name="Salamov A."/>
            <person name="Carpenter M.L."/>
            <person name="Signorovitch A.Y."/>
            <person name="Moreno M.A."/>
            <person name="Kamm K."/>
            <person name="Grimwood J."/>
            <person name="Schmutz J."/>
            <person name="Shapiro H."/>
            <person name="Grigoriev I.V."/>
            <person name="Buss L.W."/>
            <person name="Schierwater B."/>
            <person name="Dellaporta S.L."/>
            <person name="Rokhsar D.S."/>
        </authorList>
    </citation>
    <scope>NUCLEOTIDE SEQUENCE [LARGE SCALE GENOMIC DNA]</scope>
    <source>
        <strain evidence="11 12">Grell-BS-1999</strain>
    </source>
</reference>
<dbReference type="eggNOG" id="KOG2649">
    <property type="taxonomic scope" value="Eukaryota"/>
</dbReference>
<dbReference type="CTD" id="6758501"/>
<dbReference type="GeneID" id="6758501"/>
<dbReference type="PROSITE" id="PS00133">
    <property type="entry name" value="CARBOXYPEPT_ZN_2"/>
    <property type="match status" value="1"/>
</dbReference>
<dbReference type="GO" id="GO:0008270">
    <property type="term" value="F:zinc ion binding"/>
    <property type="evidence" value="ECO:0007669"/>
    <property type="project" value="InterPro"/>
</dbReference>
<keyword evidence="3" id="KW-0121">Carboxypeptidase</keyword>
<dbReference type="MEROPS" id="M14.016"/>
<dbReference type="GO" id="GO:0005615">
    <property type="term" value="C:extracellular space"/>
    <property type="evidence" value="ECO:0000318"/>
    <property type="project" value="GO_Central"/>
</dbReference>
<dbReference type="EMBL" id="DS985262">
    <property type="protein sequence ID" value="EDV20127.1"/>
    <property type="molecule type" value="Genomic_DNA"/>
</dbReference>
<evidence type="ECO:0000256" key="5">
    <source>
        <dbReference type="ARBA" id="ARBA00022801"/>
    </source>
</evidence>
<dbReference type="Pfam" id="PF13620">
    <property type="entry name" value="CarboxypepD_reg"/>
    <property type="match status" value="1"/>
</dbReference>
<dbReference type="Gene3D" id="3.40.630.10">
    <property type="entry name" value="Zn peptidases"/>
    <property type="match status" value="1"/>
</dbReference>
<evidence type="ECO:0000313" key="12">
    <source>
        <dbReference type="Proteomes" id="UP000009022"/>
    </source>
</evidence>
<dbReference type="InParanoid" id="B3SAM1"/>
<dbReference type="Pfam" id="PF00246">
    <property type="entry name" value="Peptidase_M14"/>
    <property type="match status" value="1"/>
</dbReference>
<sequence length="445" mass="49166">MARAVVLLIAALCITNSFAAVNFTYHHYPEMIAFMRQTQAKYPSITYLYNLGKSVQNRDLLVIAIGEQPNVHTPGRPEFKYVGNMHGNEVVGREMLIHLIDLLVEGYTNNDAEIRNLLKTTRIHILPSMNPDGFEASYEGNCTGVIGRRNANNVDLNRNFPDRFVAINTPIQPETQAIITWLKQEHFVLSANLHGGTVVANYPYDSLAPSVTPRNTYSMAPDDDILIQISKAYSDNHGYMHIGRPNCSSSPNEYFADGITNGAAWYSIDGGMQDYNYVDSECFEVTLEISCCKYPTADQLPFFWQANKNALMAYMKSVHMGVKGFIFDQNRVGISNATINVVGRNYSVSSSVAGDYWRLLIQGTYSLTVSAPGYRTATKTITIPTNTQAVQVNFTLQSAATSTMNTMGTATTKASTVGTINSALNLQANSVLSMFIIAITVLMAW</sequence>
<dbReference type="InterPro" id="IPR057246">
    <property type="entry name" value="CARBOXYPEPT_ZN_1"/>
</dbReference>
<comment type="similarity">
    <text evidence="2 8">Belongs to the peptidase M14 family.</text>
</comment>
<dbReference type="InterPro" id="IPR050753">
    <property type="entry name" value="Peptidase_M14_domain"/>
</dbReference>
<dbReference type="OrthoDB" id="10249045at2759"/>
<keyword evidence="4" id="KW-0479">Metal-binding</keyword>
<dbReference type="RefSeq" id="XP_002117288.1">
    <property type="nucleotide sequence ID" value="XM_002117252.1"/>
</dbReference>
<dbReference type="PRINTS" id="PR00765">
    <property type="entry name" value="CRBOXYPTASEA"/>
</dbReference>
<evidence type="ECO:0000256" key="6">
    <source>
        <dbReference type="ARBA" id="ARBA00022833"/>
    </source>
</evidence>
<gene>
    <name evidence="11" type="ORF">TRIADDRAFT_32385</name>
</gene>
<evidence type="ECO:0000256" key="8">
    <source>
        <dbReference type="PROSITE-ProRule" id="PRU01379"/>
    </source>
</evidence>
<dbReference type="SUPFAM" id="SSF49464">
    <property type="entry name" value="Carboxypeptidase regulatory domain-like"/>
    <property type="match status" value="1"/>
</dbReference>
<keyword evidence="6" id="KW-0862">Zinc</keyword>
<dbReference type="CDD" id="cd03858">
    <property type="entry name" value="M14_CP_N-E_like"/>
    <property type="match status" value="1"/>
</dbReference>
<keyword evidence="5" id="KW-0378">Hydrolase</keyword>
<proteinExistence type="inferred from homology"/>
<dbReference type="Gene3D" id="2.60.40.1120">
    <property type="entry name" value="Carboxypeptidase-like, regulatory domain"/>
    <property type="match status" value="1"/>
</dbReference>
<dbReference type="PhylomeDB" id="B3SAM1"/>
<dbReference type="Proteomes" id="UP000009022">
    <property type="component" value="Unassembled WGS sequence"/>
</dbReference>
<dbReference type="SUPFAM" id="SSF53187">
    <property type="entry name" value="Zn-dependent exopeptidases"/>
    <property type="match status" value="1"/>
</dbReference>
<dbReference type="HOGENOM" id="CLU_006722_1_0_1"/>
<dbReference type="PROSITE" id="PS00132">
    <property type="entry name" value="CARBOXYPEPT_ZN_1"/>
    <property type="match status" value="1"/>
</dbReference>
<dbReference type="FunFam" id="2.60.40.1120:FF:000024">
    <property type="entry name" value="Carboxypeptidase D"/>
    <property type="match status" value="1"/>
</dbReference>
<feature type="signal peptide" evidence="9">
    <location>
        <begin position="1"/>
        <end position="19"/>
    </location>
</feature>
<feature type="domain" description="Peptidase M14" evidence="10">
    <location>
        <begin position="24"/>
        <end position="318"/>
    </location>
</feature>
<evidence type="ECO:0000256" key="7">
    <source>
        <dbReference type="ARBA" id="ARBA00023180"/>
    </source>
</evidence>
<keyword evidence="3" id="KW-0645">Protease</keyword>
<comment type="cofactor">
    <cofactor evidence="1">
        <name>Zn(2+)</name>
        <dbReference type="ChEBI" id="CHEBI:29105"/>
    </cofactor>
</comment>
<dbReference type="GO" id="GO:0004181">
    <property type="term" value="F:metallocarboxypeptidase activity"/>
    <property type="evidence" value="ECO:0000318"/>
    <property type="project" value="GO_Central"/>
</dbReference>
<dbReference type="PANTHER" id="PTHR11532:SF84">
    <property type="entry name" value="CARBOXYPEPTIDASE M"/>
    <property type="match status" value="1"/>
</dbReference>
<evidence type="ECO:0000256" key="4">
    <source>
        <dbReference type="ARBA" id="ARBA00022723"/>
    </source>
</evidence>
<dbReference type="GO" id="GO:0006518">
    <property type="term" value="P:peptide metabolic process"/>
    <property type="evidence" value="ECO:0000318"/>
    <property type="project" value="GO_Central"/>
</dbReference>
<protein>
    <recommendedName>
        <fullName evidence="10">Peptidase M14 domain-containing protein</fullName>
    </recommendedName>
</protein>
<evidence type="ECO:0000256" key="1">
    <source>
        <dbReference type="ARBA" id="ARBA00001947"/>
    </source>
</evidence>
<dbReference type="AlphaFoldDB" id="B3SAM1"/>